<evidence type="ECO:0000256" key="5">
    <source>
        <dbReference type="SAM" id="SignalP"/>
    </source>
</evidence>
<keyword evidence="8" id="KW-1185">Reference proteome</keyword>
<dbReference type="InterPro" id="IPR016035">
    <property type="entry name" value="Acyl_Trfase/lysoPLipase"/>
</dbReference>
<organism evidence="7 8">
    <name type="scientific">Shewanella japonica</name>
    <dbReference type="NCBI Taxonomy" id="93973"/>
    <lineage>
        <taxon>Bacteria</taxon>
        <taxon>Pseudomonadati</taxon>
        <taxon>Pseudomonadota</taxon>
        <taxon>Gammaproteobacteria</taxon>
        <taxon>Alteromonadales</taxon>
        <taxon>Shewanellaceae</taxon>
        <taxon>Shewanella</taxon>
    </lineage>
</organism>
<keyword evidence="2 4" id="KW-0442">Lipid degradation</keyword>
<feature type="domain" description="PNPLA" evidence="6">
    <location>
        <begin position="58"/>
        <end position="250"/>
    </location>
</feature>
<dbReference type="Proteomes" id="UP000191820">
    <property type="component" value="Chromosome"/>
</dbReference>
<feature type="chain" id="PRO_5046256518" evidence="5">
    <location>
        <begin position="35"/>
        <end position="772"/>
    </location>
</feature>
<dbReference type="PROSITE" id="PS51635">
    <property type="entry name" value="PNPLA"/>
    <property type="match status" value="1"/>
</dbReference>
<feature type="short sequence motif" description="DGA/G" evidence="4">
    <location>
        <begin position="237"/>
        <end position="239"/>
    </location>
</feature>
<dbReference type="InterPro" id="IPR050301">
    <property type="entry name" value="NTE"/>
</dbReference>
<dbReference type="RefSeq" id="WP_080916903.1">
    <property type="nucleotide sequence ID" value="NZ_CP020472.1"/>
</dbReference>
<sequence length="772" mass="84791">MRQFLLPLFNVNLAKTCLAWLAASCICISHAVGANSLNPVNTHPDAQPEPSPRPTVGLVLSGGGAKGSAHVGVIRYLEQQQIEVDYIVGTSIGAYVGGLYALGFSANDIETIMLGLAWESGFNDNVPRQSLRYRDKQDVDRYNMPFELGLLDGQLLLPKGLLRGQTMGNLYLDSFGAIENQASFNDLATPFSAIATDISTGEAVVLNQGNLLKAMQASATVPGILQPTVIDGKSLVDGGIVSNLPVETAKNMGADIVIAIDIGADLSAQEQLNSAIAIVGQLSTLMTRANAVAQIATLNKADILIRPDISNFDTTDFSALASGFELGQQAALMHKQQLQPLASDADSFSQYLYKRANFKQDILAFQQAPIEQIRFNNQSSTSTALIKQKLDIDNGDQVNSDALIEAVDRVYAINDFEKVTLEFEQENDQKVLVVNTEEKSWGPNFFDIGFSWQEDFENTSNVALDLAYQINHIADTDAQVRFELTTGKDKLLATELYLPLDELEQFYVKGRYQYQQQQQTYYEQGLLLLKTTHNAHHISAALGYSPIDNMVIELGLYGESGDMEGPQYPQLNFDYDAHGGGIHVGYDSLDSYSFPSKGMLIEANVIWHKDKLSMDENSMLTSSSSTDSATEYQFRFKKASSYQHHTLIAKVDLAGVDTEEFSLLHTQNLGGFLNLSGESNDALVGSQLAYGALIYQRRSDWQILNKNVPVYMGLSVEAGNVWHLKSERDMNDLIYAASVFVGTETDFGPAVFGFGVNDLHHQSFYLTLGKHF</sequence>
<dbReference type="PANTHER" id="PTHR14226">
    <property type="entry name" value="NEUROPATHY TARGET ESTERASE/SWISS CHEESE D.MELANOGASTER"/>
    <property type="match status" value="1"/>
</dbReference>
<dbReference type="SUPFAM" id="SSF52151">
    <property type="entry name" value="FabD/lysophospholipase-like"/>
    <property type="match status" value="1"/>
</dbReference>
<name>A0ABM6JQM6_9GAMM</name>
<evidence type="ECO:0000256" key="3">
    <source>
        <dbReference type="ARBA" id="ARBA00023098"/>
    </source>
</evidence>
<gene>
    <name evidence="7" type="ORF">SJ2017_3679</name>
</gene>
<evidence type="ECO:0000256" key="2">
    <source>
        <dbReference type="ARBA" id="ARBA00022963"/>
    </source>
</evidence>
<dbReference type="Gene3D" id="2.40.160.50">
    <property type="entry name" value="membrane protein fhac: a member of the omp85/tpsb transporter family"/>
    <property type="match status" value="1"/>
</dbReference>
<dbReference type="CDD" id="cd07205">
    <property type="entry name" value="Pat_PNPLA6_PNPLA7_NTE1_like"/>
    <property type="match status" value="1"/>
</dbReference>
<feature type="short sequence motif" description="GXGXXG" evidence="4">
    <location>
        <begin position="62"/>
        <end position="67"/>
    </location>
</feature>
<dbReference type="PANTHER" id="PTHR14226:SF29">
    <property type="entry name" value="NEUROPATHY TARGET ESTERASE SWS"/>
    <property type="match status" value="1"/>
</dbReference>
<feature type="signal peptide" evidence="5">
    <location>
        <begin position="1"/>
        <end position="34"/>
    </location>
</feature>
<accession>A0ABM6JQM6</accession>
<dbReference type="EMBL" id="CP020472">
    <property type="protein sequence ID" value="ARD23923.1"/>
    <property type="molecule type" value="Genomic_DNA"/>
</dbReference>
<evidence type="ECO:0000256" key="4">
    <source>
        <dbReference type="PROSITE-ProRule" id="PRU01161"/>
    </source>
</evidence>
<protein>
    <submittedName>
        <fullName evidence="7">Patatin</fullName>
    </submittedName>
</protein>
<evidence type="ECO:0000259" key="6">
    <source>
        <dbReference type="PROSITE" id="PS51635"/>
    </source>
</evidence>
<feature type="active site" description="Nucleophile" evidence="4">
    <location>
        <position position="91"/>
    </location>
</feature>
<dbReference type="Gene3D" id="3.40.1090.10">
    <property type="entry name" value="Cytosolic phospholipase A2 catalytic domain"/>
    <property type="match status" value="2"/>
</dbReference>
<keyword evidence="5" id="KW-0732">Signal</keyword>
<dbReference type="Gene3D" id="3.10.20.310">
    <property type="entry name" value="membrane protein fhac"/>
    <property type="match status" value="1"/>
</dbReference>
<keyword evidence="3 4" id="KW-0443">Lipid metabolism</keyword>
<dbReference type="InterPro" id="IPR002641">
    <property type="entry name" value="PNPLA_dom"/>
</dbReference>
<proteinExistence type="predicted"/>
<dbReference type="Pfam" id="PF01734">
    <property type="entry name" value="Patatin"/>
    <property type="match status" value="1"/>
</dbReference>
<feature type="short sequence motif" description="GXSXG" evidence="4">
    <location>
        <begin position="89"/>
        <end position="93"/>
    </location>
</feature>
<evidence type="ECO:0000313" key="8">
    <source>
        <dbReference type="Proteomes" id="UP000191820"/>
    </source>
</evidence>
<keyword evidence="1 4" id="KW-0378">Hydrolase</keyword>
<feature type="active site" description="Proton acceptor" evidence="4">
    <location>
        <position position="237"/>
    </location>
</feature>
<evidence type="ECO:0000256" key="1">
    <source>
        <dbReference type="ARBA" id="ARBA00022801"/>
    </source>
</evidence>
<reference evidence="7 8" key="1">
    <citation type="submission" date="2017-03" db="EMBL/GenBank/DDBJ databases">
        <title>Genome sequencing of Shewanella japonica KCTC 22435.</title>
        <authorList>
            <person name="Kim K.M."/>
        </authorList>
    </citation>
    <scope>NUCLEOTIDE SEQUENCE [LARGE SCALE GENOMIC DNA]</scope>
    <source>
        <strain evidence="7 8">KCTC 22435</strain>
    </source>
</reference>
<evidence type="ECO:0000313" key="7">
    <source>
        <dbReference type="EMBL" id="ARD23923.1"/>
    </source>
</evidence>